<protein>
    <submittedName>
        <fullName evidence="3">Aldo/keto reductase</fullName>
    </submittedName>
</protein>
<feature type="domain" description="NADP-dependent oxidoreductase" evidence="2">
    <location>
        <begin position="14"/>
        <end position="311"/>
    </location>
</feature>
<dbReference type="PANTHER" id="PTHR43625:SF40">
    <property type="entry name" value="ALDO-KETO REDUCTASE YAKC [NADP(+)]"/>
    <property type="match status" value="1"/>
</dbReference>
<dbReference type="Pfam" id="PF00248">
    <property type="entry name" value="Aldo_ket_red"/>
    <property type="match status" value="1"/>
</dbReference>
<reference evidence="3 4" key="1">
    <citation type="journal article" date="2017" name="Antonie Van Leeuwenhoek">
        <title>Phylogenomic resolution of the bacterial genus Pantoea and its relationship with Erwinia and Tatumella.</title>
        <authorList>
            <person name="Palmer M."/>
            <person name="Steenkamp E.T."/>
            <person name="Coetzee M.P."/>
            <person name="Chan W.Y."/>
            <person name="van Zyl E."/>
            <person name="De Maayer P."/>
            <person name="Coutinho T.A."/>
            <person name="Blom J."/>
            <person name="Smits T.H."/>
            <person name="Duffy B."/>
            <person name="Venter S.N."/>
        </authorList>
    </citation>
    <scope>NUCLEOTIDE SEQUENCE [LARGE SCALE GENOMIC DNA]</scope>
    <source>
        <strain evidence="3 4">LMG 24534</strain>
    </source>
</reference>
<evidence type="ECO:0000256" key="1">
    <source>
        <dbReference type="ARBA" id="ARBA00023002"/>
    </source>
</evidence>
<dbReference type="PANTHER" id="PTHR43625">
    <property type="entry name" value="AFLATOXIN B1 ALDEHYDE REDUCTASE"/>
    <property type="match status" value="1"/>
</dbReference>
<dbReference type="GO" id="GO:0005737">
    <property type="term" value="C:cytoplasm"/>
    <property type="evidence" value="ECO:0007669"/>
    <property type="project" value="TreeGrafter"/>
</dbReference>
<sequence length="332" mass="37162">MKKRTLTQGLDVSAIGYGAMGLSEFYGQTDDRHSLQLLSQLRDLDITFIDTADLYGRGHNEQLIGEFLAGLSKAERLKFTVATKCGIERPADAAYARTINNQPDYITRSCHASLKRLGVERIDLFYLHRISPATPIEESMQCLSRLVQEGKIARIGLCEASAATLNRAQAIHPLAALQTEYSLWTRDIEEEILPVVKRLGIGLVPYSPLGRGFLTGKYRKNSDFAEGDFRKNNDRFQQENIDHNLQLLNAVTPLAEKYHATTGQIALAWLLAQYEKIVPIPGTKQIAYLTENAEAAAIELEEEDLRMLNRIHQQIEVKGGRYSEEGMKGVNA</sequence>
<accession>A0A1X1BZ74</accession>
<dbReference type="GO" id="GO:0016491">
    <property type="term" value="F:oxidoreductase activity"/>
    <property type="evidence" value="ECO:0007669"/>
    <property type="project" value="UniProtKB-KW"/>
</dbReference>
<dbReference type="SUPFAM" id="SSF51430">
    <property type="entry name" value="NAD(P)-linked oxidoreductase"/>
    <property type="match status" value="1"/>
</dbReference>
<evidence type="ECO:0000313" key="4">
    <source>
        <dbReference type="Proteomes" id="UP000193933"/>
    </source>
</evidence>
<dbReference type="Proteomes" id="UP000193933">
    <property type="component" value="Unassembled WGS sequence"/>
</dbReference>
<dbReference type="EMBL" id="MLFN01000010">
    <property type="protein sequence ID" value="ORM54318.1"/>
    <property type="molecule type" value="Genomic_DNA"/>
</dbReference>
<dbReference type="OrthoDB" id="9772407at2"/>
<keyword evidence="4" id="KW-1185">Reference proteome</keyword>
<dbReference type="InterPro" id="IPR036812">
    <property type="entry name" value="NAD(P)_OxRdtase_dom_sf"/>
</dbReference>
<organism evidence="3 4">
    <name type="scientific">Pantoea conspicua</name>
    <dbReference type="NCBI Taxonomy" id="472705"/>
    <lineage>
        <taxon>Bacteria</taxon>
        <taxon>Pseudomonadati</taxon>
        <taxon>Pseudomonadota</taxon>
        <taxon>Gammaproteobacteria</taxon>
        <taxon>Enterobacterales</taxon>
        <taxon>Erwiniaceae</taxon>
        <taxon>Pantoea</taxon>
    </lineage>
</organism>
<dbReference type="InterPro" id="IPR023210">
    <property type="entry name" value="NADP_OxRdtase_dom"/>
</dbReference>
<gene>
    <name evidence="3" type="ORF">HA41_05975</name>
</gene>
<keyword evidence="1" id="KW-0560">Oxidoreductase</keyword>
<dbReference type="RefSeq" id="WP_094120015.1">
    <property type="nucleotide sequence ID" value="NZ_MLFN01000010.1"/>
</dbReference>
<dbReference type="Gene3D" id="3.20.20.100">
    <property type="entry name" value="NADP-dependent oxidoreductase domain"/>
    <property type="match status" value="1"/>
</dbReference>
<proteinExistence type="predicted"/>
<dbReference type="InterPro" id="IPR050791">
    <property type="entry name" value="Aldo-Keto_reductase"/>
</dbReference>
<evidence type="ECO:0000259" key="2">
    <source>
        <dbReference type="Pfam" id="PF00248"/>
    </source>
</evidence>
<dbReference type="AlphaFoldDB" id="A0A1X1BZ74"/>
<evidence type="ECO:0000313" key="3">
    <source>
        <dbReference type="EMBL" id="ORM54318.1"/>
    </source>
</evidence>
<comment type="caution">
    <text evidence="3">The sequence shown here is derived from an EMBL/GenBank/DDBJ whole genome shotgun (WGS) entry which is preliminary data.</text>
</comment>
<name>A0A1X1BZ74_9GAMM</name>